<organism evidence="4 6">
    <name type="scientific">Rotaria sordida</name>
    <dbReference type="NCBI Taxonomy" id="392033"/>
    <lineage>
        <taxon>Eukaryota</taxon>
        <taxon>Metazoa</taxon>
        <taxon>Spiralia</taxon>
        <taxon>Gnathifera</taxon>
        <taxon>Rotifera</taxon>
        <taxon>Eurotatoria</taxon>
        <taxon>Bdelloidea</taxon>
        <taxon>Philodinida</taxon>
        <taxon>Philodinidae</taxon>
        <taxon>Rotaria</taxon>
    </lineage>
</organism>
<dbReference type="SMART" id="SM00353">
    <property type="entry name" value="HLH"/>
    <property type="match status" value="1"/>
</dbReference>
<feature type="compositionally biased region" description="Basic residues" evidence="2">
    <location>
        <begin position="76"/>
        <end position="88"/>
    </location>
</feature>
<protein>
    <recommendedName>
        <fullName evidence="3">BHLH domain-containing protein</fullName>
    </recommendedName>
</protein>
<dbReference type="AlphaFoldDB" id="A0A814XU09"/>
<dbReference type="Pfam" id="PF00010">
    <property type="entry name" value="HLH"/>
    <property type="match status" value="1"/>
</dbReference>
<evidence type="ECO:0000256" key="1">
    <source>
        <dbReference type="ARBA" id="ARBA00023125"/>
    </source>
</evidence>
<feature type="domain" description="BHLH" evidence="3">
    <location>
        <begin position="93"/>
        <end position="171"/>
    </location>
</feature>
<gene>
    <name evidence="5" type="ORF">JBS370_LOCUS30307</name>
    <name evidence="4" type="ORF">ZHD862_LOCUS23839</name>
</gene>
<accession>A0A814XU09</accession>
<evidence type="ECO:0000256" key="2">
    <source>
        <dbReference type="SAM" id="MobiDB-lite"/>
    </source>
</evidence>
<evidence type="ECO:0000259" key="3">
    <source>
        <dbReference type="PROSITE" id="PS50888"/>
    </source>
</evidence>
<dbReference type="GO" id="GO:0032502">
    <property type="term" value="P:developmental process"/>
    <property type="evidence" value="ECO:0007669"/>
    <property type="project" value="TreeGrafter"/>
</dbReference>
<sequence length="179" mass="20899">MSSRIPLQLMSSNTPDYYSSSSSSVMYEPYCNCCYYENQSIHMENSYQTSYMEFNLNPISTSSSSSSSVSNDSKKKSITRRSKHIPHHLRPQHIVERRNRRERLRVQDVNQAFYMLQQLLPLDSNSTTTHNNNNDDDDNNNNKEQLNMTQNSSRISKVRTLRKAVDYIEALQKMLNENN</sequence>
<dbReference type="PANTHER" id="PTHR23349:SF108">
    <property type="entry name" value="BHLH DOMAIN-CONTAINING PROTEIN"/>
    <property type="match status" value="1"/>
</dbReference>
<reference evidence="4" key="1">
    <citation type="submission" date="2021-02" db="EMBL/GenBank/DDBJ databases">
        <authorList>
            <person name="Nowell W R."/>
        </authorList>
    </citation>
    <scope>NUCLEOTIDE SEQUENCE</scope>
</reference>
<feature type="region of interest" description="Disordered" evidence="2">
    <location>
        <begin position="123"/>
        <end position="153"/>
    </location>
</feature>
<name>A0A814XU09_9BILA</name>
<evidence type="ECO:0000313" key="4">
    <source>
        <dbReference type="EMBL" id="CAF1220412.1"/>
    </source>
</evidence>
<dbReference type="GO" id="GO:0046983">
    <property type="term" value="F:protein dimerization activity"/>
    <property type="evidence" value="ECO:0007669"/>
    <property type="project" value="InterPro"/>
</dbReference>
<keyword evidence="1" id="KW-0238">DNA-binding</keyword>
<dbReference type="Proteomes" id="UP000663864">
    <property type="component" value="Unassembled WGS sequence"/>
</dbReference>
<feature type="region of interest" description="Disordered" evidence="2">
    <location>
        <begin position="60"/>
        <end position="88"/>
    </location>
</feature>
<proteinExistence type="predicted"/>
<dbReference type="EMBL" id="CAJNOT010001577">
    <property type="protein sequence ID" value="CAF1220412.1"/>
    <property type="molecule type" value="Genomic_DNA"/>
</dbReference>
<dbReference type="Gene3D" id="4.10.280.10">
    <property type="entry name" value="Helix-loop-helix DNA-binding domain"/>
    <property type="match status" value="1"/>
</dbReference>
<dbReference type="InterPro" id="IPR050283">
    <property type="entry name" value="E-box_TF_Regulators"/>
</dbReference>
<dbReference type="PANTHER" id="PTHR23349">
    <property type="entry name" value="BASIC HELIX-LOOP-HELIX TRANSCRIPTION FACTOR, TWIST"/>
    <property type="match status" value="1"/>
</dbReference>
<evidence type="ECO:0000313" key="5">
    <source>
        <dbReference type="EMBL" id="CAF4073777.1"/>
    </source>
</evidence>
<dbReference type="InterPro" id="IPR036638">
    <property type="entry name" value="HLH_DNA-bd_sf"/>
</dbReference>
<dbReference type="GO" id="GO:0000981">
    <property type="term" value="F:DNA-binding transcription factor activity, RNA polymerase II-specific"/>
    <property type="evidence" value="ECO:0007669"/>
    <property type="project" value="TreeGrafter"/>
</dbReference>
<dbReference type="GO" id="GO:0000977">
    <property type="term" value="F:RNA polymerase II transcription regulatory region sequence-specific DNA binding"/>
    <property type="evidence" value="ECO:0007669"/>
    <property type="project" value="TreeGrafter"/>
</dbReference>
<feature type="compositionally biased region" description="Low complexity" evidence="2">
    <location>
        <begin position="60"/>
        <end position="71"/>
    </location>
</feature>
<dbReference type="SUPFAM" id="SSF47459">
    <property type="entry name" value="HLH, helix-loop-helix DNA-binding domain"/>
    <property type="match status" value="1"/>
</dbReference>
<dbReference type="EMBL" id="CAJOBD010006910">
    <property type="protein sequence ID" value="CAF4073777.1"/>
    <property type="molecule type" value="Genomic_DNA"/>
</dbReference>
<dbReference type="Proteomes" id="UP000663836">
    <property type="component" value="Unassembled WGS sequence"/>
</dbReference>
<feature type="compositionally biased region" description="Polar residues" evidence="2">
    <location>
        <begin position="143"/>
        <end position="153"/>
    </location>
</feature>
<comment type="caution">
    <text evidence="4">The sequence shown here is derived from an EMBL/GenBank/DDBJ whole genome shotgun (WGS) entry which is preliminary data.</text>
</comment>
<dbReference type="PROSITE" id="PS50888">
    <property type="entry name" value="BHLH"/>
    <property type="match status" value="1"/>
</dbReference>
<evidence type="ECO:0000313" key="6">
    <source>
        <dbReference type="Proteomes" id="UP000663864"/>
    </source>
</evidence>
<dbReference type="InterPro" id="IPR011598">
    <property type="entry name" value="bHLH_dom"/>
</dbReference>